<reference evidence="2 3" key="1">
    <citation type="submission" date="2019-03" db="EMBL/GenBank/DDBJ databases">
        <authorList>
            <person name="Gonzalez-Pimentel J.L."/>
        </authorList>
    </citation>
    <scope>NUCLEOTIDE SEQUENCE [LARGE SCALE GENOMIC DNA]</scope>
    <source>
        <strain evidence="2 3">JCM 31289</strain>
    </source>
</reference>
<sequence>MQWVGAEITHRNHPVGVRHPLPLVAPRHPPAAGLPYQQLTQRLHGVEQAVLADRARRNHVTLAWAVSPGQNFCFASAGDAKALARKLD</sequence>
<comment type="caution">
    <text evidence="2">The sequence shown here is derived from an EMBL/GenBank/DDBJ whole genome shotgun (WGS) entry which is preliminary data.</text>
</comment>
<dbReference type="AlphaFoldDB" id="A0A4Z0G879"/>
<gene>
    <name evidence="2" type="ORF">E4099_28585</name>
</gene>
<proteinExistence type="predicted"/>
<dbReference type="EMBL" id="SRID01000435">
    <property type="protein sequence ID" value="TGA90900.1"/>
    <property type="molecule type" value="Genomic_DNA"/>
</dbReference>
<protein>
    <recommendedName>
        <fullName evidence="1">GH84 domain-containing protein</fullName>
    </recommendedName>
</protein>
<evidence type="ECO:0000313" key="3">
    <source>
        <dbReference type="Proteomes" id="UP000297948"/>
    </source>
</evidence>
<dbReference type="Proteomes" id="UP000297948">
    <property type="component" value="Unassembled WGS sequence"/>
</dbReference>
<feature type="domain" description="GH84" evidence="1">
    <location>
        <begin position="50"/>
        <end position="88"/>
    </location>
</feature>
<name>A0A4Z0G879_9ACTN</name>
<dbReference type="OrthoDB" id="9760892at2"/>
<dbReference type="Gene3D" id="3.20.20.80">
    <property type="entry name" value="Glycosidases"/>
    <property type="match status" value="1"/>
</dbReference>
<evidence type="ECO:0000313" key="2">
    <source>
        <dbReference type="EMBL" id="TGA90900.1"/>
    </source>
</evidence>
<feature type="non-terminal residue" evidence="2">
    <location>
        <position position="88"/>
    </location>
</feature>
<evidence type="ECO:0000259" key="1">
    <source>
        <dbReference type="Pfam" id="PF07555"/>
    </source>
</evidence>
<accession>A0A4Z0G879</accession>
<organism evidence="2 3">
    <name type="scientific">Streptomyces palmae</name>
    <dbReference type="NCBI Taxonomy" id="1701085"/>
    <lineage>
        <taxon>Bacteria</taxon>
        <taxon>Bacillati</taxon>
        <taxon>Actinomycetota</taxon>
        <taxon>Actinomycetes</taxon>
        <taxon>Kitasatosporales</taxon>
        <taxon>Streptomycetaceae</taxon>
        <taxon>Streptomyces</taxon>
    </lineage>
</organism>
<dbReference type="Pfam" id="PF07555">
    <property type="entry name" value="NAGidase"/>
    <property type="match status" value="1"/>
</dbReference>
<dbReference type="InterPro" id="IPR011496">
    <property type="entry name" value="O-GlcNAcase_cat"/>
</dbReference>
<keyword evidence="3" id="KW-1185">Reference proteome</keyword>